<name>A0A0S4J1Z3_BODSA</name>
<evidence type="ECO:0000256" key="1">
    <source>
        <dbReference type="SAM" id="Phobius"/>
    </source>
</evidence>
<keyword evidence="1" id="KW-0812">Transmembrane</keyword>
<dbReference type="VEuPathDB" id="TriTrypDB:BSAL_87715"/>
<reference evidence="3" key="1">
    <citation type="submission" date="2015-09" db="EMBL/GenBank/DDBJ databases">
        <authorList>
            <consortium name="Pathogen Informatics"/>
        </authorList>
    </citation>
    <scope>NUCLEOTIDE SEQUENCE [LARGE SCALE GENOMIC DNA]</scope>
    <source>
        <strain evidence="3">Lake Konstanz</strain>
    </source>
</reference>
<keyword evidence="3" id="KW-1185">Reference proteome</keyword>
<feature type="transmembrane region" description="Helical" evidence="1">
    <location>
        <begin position="21"/>
        <end position="43"/>
    </location>
</feature>
<dbReference type="AlphaFoldDB" id="A0A0S4J1Z3"/>
<sequence>MFAAQMLACLISQPMARPFDWCITCVTLTLTLMSSILRVVYGASTTDDEREDRGVLLTIAAVFDLMVSVVTIRPMLVDAIELLKHAVAKCSSQKQSTPVNIDADQDVELLLLEDDTQNHEVDIDGTDECSANALQFAKTVELDMSEVVEEQLLEMLEENGVEPQCTENDHVAVPSQLFLQPLHYCLSL</sequence>
<keyword evidence="1" id="KW-0472">Membrane</keyword>
<evidence type="ECO:0000313" key="2">
    <source>
        <dbReference type="EMBL" id="CUG83632.1"/>
    </source>
</evidence>
<gene>
    <name evidence="2" type="ORF">BSAL_87715</name>
</gene>
<organism evidence="2 3">
    <name type="scientific">Bodo saltans</name>
    <name type="common">Flagellated protozoan</name>
    <dbReference type="NCBI Taxonomy" id="75058"/>
    <lineage>
        <taxon>Eukaryota</taxon>
        <taxon>Discoba</taxon>
        <taxon>Euglenozoa</taxon>
        <taxon>Kinetoplastea</taxon>
        <taxon>Metakinetoplastina</taxon>
        <taxon>Eubodonida</taxon>
        <taxon>Bodonidae</taxon>
        <taxon>Bodo</taxon>
    </lineage>
</organism>
<protein>
    <submittedName>
        <fullName evidence="2">Membrane-associated protein, putative</fullName>
    </submittedName>
</protein>
<evidence type="ECO:0000313" key="3">
    <source>
        <dbReference type="Proteomes" id="UP000051952"/>
    </source>
</evidence>
<feature type="transmembrane region" description="Helical" evidence="1">
    <location>
        <begin position="55"/>
        <end position="76"/>
    </location>
</feature>
<dbReference type="Proteomes" id="UP000051952">
    <property type="component" value="Unassembled WGS sequence"/>
</dbReference>
<dbReference type="EMBL" id="CYKH01001100">
    <property type="protein sequence ID" value="CUG83632.1"/>
    <property type="molecule type" value="Genomic_DNA"/>
</dbReference>
<keyword evidence="1" id="KW-1133">Transmembrane helix</keyword>
<proteinExistence type="predicted"/>
<accession>A0A0S4J1Z3</accession>